<evidence type="ECO:0000313" key="2">
    <source>
        <dbReference type="EMBL" id="KAL0921700.1"/>
    </source>
</evidence>
<dbReference type="PANTHER" id="PTHR36616:SF4">
    <property type="entry name" value="OS03G0174800 PROTEIN"/>
    <property type="match status" value="1"/>
</dbReference>
<accession>A0ABD0V9P0</accession>
<keyword evidence="1" id="KW-0472">Membrane</keyword>
<comment type="caution">
    <text evidence="2">The sequence shown here is derived from an EMBL/GenBank/DDBJ whole genome shotgun (WGS) entry which is preliminary data.</text>
</comment>
<protein>
    <submittedName>
        <fullName evidence="2">Uncharacterized protein</fullName>
    </submittedName>
</protein>
<name>A0ABD0V9P0_DENTH</name>
<keyword evidence="1" id="KW-0812">Transmembrane</keyword>
<dbReference type="EMBL" id="JANQDX010000007">
    <property type="protein sequence ID" value="KAL0921700.1"/>
    <property type="molecule type" value="Genomic_DNA"/>
</dbReference>
<evidence type="ECO:0000313" key="3">
    <source>
        <dbReference type="Proteomes" id="UP001552299"/>
    </source>
</evidence>
<keyword evidence="3" id="KW-1185">Reference proteome</keyword>
<reference evidence="2 3" key="1">
    <citation type="journal article" date="2024" name="Plant Biotechnol. J.">
        <title>Dendrobium thyrsiflorum genome and its molecular insights into genes involved in important horticultural traits.</title>
        <authorList>
            <person name="Chen B."/>
            <person name="Wang J.Y."/>
            <person name="Zheng P.J."/>
            <person name="Li K.L."/>
            <person name="Liang Y.M."/>
            <person name="Chen X.F."/>
            <person name="Zhang C."/>
            <person name="Zhao X."/>
            <person name="He X."/>
            <person name="Zhang G.Q."/>
            <person name="Liu Z.J."/>
            <person name="Xu Q."/>
        </authorList>
    </citation>
    <scope>NUCLEOTIDE SEQUENCE [LARGE SCALE GENOMIC DNA]</scope>
    <source>
        <strain evidence="2">GZMU011</strain>
    </source>
</reference>
<organism evidence="2 3">
    <name type="scientific">Dendrobium thyrsiflorum</name>
    <name type="common">Pinecone-like raceme dendrobium</name>
    <name type="synonym">Orchid</name>
    <dbReference type="NCBI Taxonomy" id="117978"/>
    <lineage>
        <taxon>Eukaryota</taxon>
        <taxon>Viridiplantae</taxon>
        <taxon>Streptophyta</taxon>
        <taxon>Embryophyta</taxon>
        <taxon>Tracheophyta</taxon>
        <taxon>Spermatophyta</taxon>
        <taxon>Magnoliopsida</taxon>
        <taxon>Liliopsida</taxon>
        <taxon>Asparagales</taxon>
        <taxon>Orchidaceae</taxon>
        <taxon>Epidendroideae</taxon>
        <taxon>Malaxideae</taxon>
        <taxon>Dendrobiinae</taxon>
        <taxon>Dendrobium</taxon>
    </lineage>
</organism>
<feature type="transmembrane region" description="Helical" evidence="1">
    <location>
        <begin position="74"/>
        <end position="98"/>
    </location>
</feature>
<sequence>MDTDIQKKPYCTRKEFLSKSGQPLVPNRSEESVGRLPPSFFLLHIINPVTGRTRSSRKKERERDSEKKKQRLRIIIFSVHQSIFFAVAFSAAPLTLYVPPVRSLNLFIETMENFARESSGYTNRALPRLHLAFRRILSALLRALRFRVWIRPFSFCSYRSLSLLQLDLWILMEFGRWENELGKLNCGSTCSDLIRTYAEETVDHY</sequence>
<keyword evidence="1" id="KW-1133">Transmembrane helix</keyword>
<evidence type="ECO:0000256" key="1">
    <source>
        <dbReference type="SAM" id="Phobius"/>
    </source>
</evidence>
<dbReference type="PANTHER" id="PTHR36616">
    <property type="entry name" value="BNAC07G32700D PROTEIN"/>
    <property type="match status" value="1"/>
</dbReference>
<dbReference type="AlphaFoldDB" id="A0ABD0V9P0"/>
<proteinExistence type="predicted"/>
<dbReference type="Proteomes" id="UP001552299">
    <property type="component" value="Unassembled WGS sequence"/>
</dbReference>
<gene>
    <name evidence="2" type="ORF">M5K25_008800</name>
</gene>